<comment type="caution">
    <text evidence="2">The sequence shown here is derived from an EMBL/GenBank/DDBJ whole genome shotgun (WGS) entry which is preliminary data.</text>
</comment>
<dbReference type="EMBL" id="JAOWKW010000011">
    <property type="protein sequence ID" value="MCV2879802.1"/>
    <property type="molecule type" value="Genomic_DNA"/>
</dbReference>
<reference evidence="2 3" key="1">
    <citation type="submission" date="2022-10" db="EMBL/GenBank/DDBJ databases">
        <title>Sinirhodobacter sp. nov., isolated from ocean surface sediments.</title>
        <authorList>
            <person name="He W."/>
            <person name="Wang L."/>
            <person name="Zhang D.-F."/>
        </authorList>
    </citation>
    <scope>NUCLEOTIDE SEQUENCE [LARGE SCALE GENOMIC DNA]</scope>
    <source>
        <strain evidence="2 3">WL0115</strain>
    </source>
</reference>
<dbReference type="Pfam" id="PF01890">
    <property type="entry name" value="CbiG_C"/>
    <property type="match status" value="1"/>
</dbReference>
<evidence type="ECO:0000313" key="3">
    <source>
        <dbReference type="Proteomes" id="UP001526166"/>
    </source>
</evidence>
<dbReference type="SUPFAM" id="SSF159664">
    <property type="entry name" value="CobE/GbiG C-terminal domain-like"/>
    <property type="match status" value="1"/>
</dbReference>
<dbReference type="RefSeq" id="WP_263848287.1">
    <property type="nucleotide sequence ID" value="NZ_JAOWKW010000011.1"/>
</dbReference>
<gene>
    <name evidence="2" type="ORF">OE699_13200</name>
</gene>
<accession>A0ABT3A1D2</accession>
<name>A0ABT3A1D2_9RHOB</name>
<dbReference type="Proteomes" id="UP001526166">
    <property type="component" value="Unassembled WGS sequence"/>
</dbReference>
<dbReference type="Gene3D" id="3.30.420.180">
    <property type="entry name" value="CobE/GbiG C-terminal domain"/>
    <property type="match status" value="1"/>
</dbReference>
<keyword evidence="3" id="KW-1185">Reference proteome</keyword>
<dbReference type="InterPro" id="IPR002750">
    <property type="entry name" value="CobE/GbiG_C"/>
</dbReference>
<proteinExistence type="predicted"/>
<organism evidence="2 3">
    <name type="scientific">Sedimentimonas flavescens</name>
    <dbReference type="NCBI Taxonomy" id="2851012"/>
    <lineage>
        <taxon>Bacteria</taxon>
        <taxon>Pseudomonadati</taxon>
        <taxon>Pseudomonadota</taxon>
        <taxon>Alphaproteobacteria</taxon>
        <taxon>Rhodobacterales</taxon>
        <taxon>Rhodobacter group</taxon>
        <taxon>Sedimentimonas</taxon>
    </lineage>
</organism>
<sequence>MRVAGVGFNSAATPEGVLAALRAAETIAGPVAALATLRHKSDRLTELTAALGLPVSGHDVAGVVTPSQSDRVQALFGTGSVAEAAALVAAGPGARLVMERVAQGGVSVAVAEGKTQ</sequence>
<protein>
    <submittedName>
        <fullName evidence="2">Cobalamin biosynthesis protein</fullName>
    </submittedName>
</protein>
<feature type="domain" description="CobE/GbiG C-terminal" evidence="1">
    <location>
        <begin position="3"/>
        <end position="111"/>
    </location>
</feature>
<evidence type="ECO:0000259" key="1">
    <source>
        <dbReference type="Pfam" id="PF01890"/>
    </source>
</evidence>
<dbReference type="InterPro" id="IPR036518">
    <property type="entry name" value="CobE/GbiG_C_sf"/>
</dbReference>
<evidence type="ECO:0000313" key="2">
    <source>
        <dbReference type="EMBL" id="MCV2879802.1"/>
    </source>
</evidence>